<gene>
    <name evidence="3" type="ORF">ACFSJH_16235</name>
</gene>
<dbReference type="PROSITE" id="PS00194">
    <property type="entry name" value="THIOREDOXIN_1"/>
    <property type="match status" value="1"/>
</dbReference>
<keyword evidence="1" id="KW-0812">Transmembrane</keyword>
<keyword evidence="1" id="KW-1133">Transmembrane helix</keyword>
<dbReference type="InterPro" id="IPR017937">
    <property type="entry name" value="Thioredoxin_CS"/>
</dbReference>
<dbReference type="EMBL" id="JBHUHO010000039">
    <property type="protein sequence ID" value="MFD2117279.1"/>
    <property type="molecule type" value="Genomic_DNA"/>
</dbReference>
<evidence type="ECO:0000313" key="4">
    <source>
        <dbReference type="Proteomes" id="UP001597362"/>
    </source>
</evidence>
<organism evidence="3 4">
    <name type="scientific">Paenibacillus yanchengensis</name>
    <dbReference type="NCBI Taxonomy" id="2035833"/>
    <lineage>
        <taxon>Bacteria</taxon>
        <taxon>Bacillati</taxon>
        <taxon>Bacillota</taxon>
        <taxon>Bacilli</taxon>
        <taxon>Bacillales</taxon>
        <taxon>Paenibacillaceae</taxon>
        <taxon>Paenibacillus</taxon>
    </lineage>
</organism>
<name>A0ABW4YNN3_9BACL</name>
<dbReference type="RefSeq" id="WP_377774294.1">
    <property type="nucleotide sequence ID" value="NZ_JBHUHO010000039.1"/>
</dbReference>
<dbReference type="CDD" id="cd02947">
    <property type="entry name" value="TRX_family"/>
    <property type="match status" value="1"/>
</dbReference>
<proteinExistence type="predicted"/>
<dbReference type="InterPro" id="IPR013766">
    <property type="entry name" value="Thioredoxin_domain"/>
</dbReference>
<feature type="transmembrane region" description="Helical" evidence="1">
    <location>
        <begin position="12"/>
        <end position="30"/>
    </location>
</feature>
<protein>
    <submittedName>
        <fullName evidence="3">Thioredoxin family protein</fullName>
    </submittedName>
</protein>
<evidence type="ECO:0000313" key="3">
    <source>
        <dbReference type="EMBL" id="MFD2117279.1"/>
    </source>
</evidence>
<keyword evidence="4" id="KW-1185">Reference proteome</keyword>
<keyword evidence="1" id="KW-0472">Membrane</keyword>
<evidence type="ECO:0000256" key="1">
    <source>
        <dbReference type="SAM" id="Phobius"/>
    </source>
</evidence>
<accession>A0ABW4YNN3</accession>
<dbReference type="Pfam" id="PF00085">
    <property type="entry name" value="Thioredoxin"/>
    <property type="match status" value="1"/>
</dbReference>
<dbReference type="Proteomes" id="UP001597362">
    <property type="component" value="Unassembled WGS sequence"/>
</dbReference>
<comment type="caution">
    <text evidence="3">The sequence shown here is derived from an EMBL/GenBank/DDBJ whole genome shotgun (WGS) entry which is preliminary data.</text>
</comment>
<dbReference type="SUPFAM" id="SSF52833">
    <property type="entry name" value="Thioredoxin-like"/>
    <property type="match status" value="1"/>
</dbReference>
<feature type="domain" description="Thioredoxin" evidence="2">
    <location>
        <begin position="64"/>
        <end position="146"/>
    </location>
</feature>
<dbReference type="Gene3D" id="3.40.30.10">
    <property type="entry name" value="Glutaredoxin"/>
    <property type="match status" value="1"/>
</dbReference>
<evidence type="ECO:0000259" key="2">
    <source>
        <dbReference type="Pfam" id="PF00085"/>
    </source>
</evidence>
<sequence length="170" mass="19457">MKKKSNSKMIYLYLGIIVVLIAGIFAFTKLEPKNSLYDMPTSKLNPATRDQLKDSNYQNIILPAALDKKITDKEDFFVYYFSPTCGYCQLTTPELMPLAKELSVPIHQLNVLEFRNYQSKMSIEHTPTLVYYEDGVEVERMEGGIKTPEAPTGHPLDDYKQFLTKHHGSN</sequence>
<dbReference type="InterPro" id="IPR036249">
    <property type="entry name" value="Thioredoxin-like_sf"/>
</dbReference>
<reference evidence="4" key="1">
    <citation type="journal article" date="2019" name="Int. J. Syst. Evol. Microbiol.">
        <title>The Global Catalogue of Microorganisms (GCM) 10K type strain sequencing project: providing services to taxonomists for standard genome sequencing and annotation.</title>
        <authorList>
            <consortium name="The Broad Institute Genomics Platform"/>
            <consortium name="The Broad Institute Genome Sequencing Center for Infectious Disease"/>
            <person name="Wu L."/>
            <person name="Ma J."/>
        </authorList>
    </citation>
    <scope>NUCLEOTIDE SEQUENCE [LARGE SCALE GENOMIC DNA]</scope>
    <source>
        <strain evidence="4">GH52</strain>
    </source>
</reference>